<organism evidence="5 6">
    <name type="scientific">Lupinus angustifolius</name>
    <name type="common">Narrow-leaved blue lupine</name>
    <dbReference type="NCBI Taxonomy" id="3871"/>
    <lineage>
        <taxon>Eukaryota</taxon>
        <taxon>Viridiplantae</taxon>
        <taxon>Streptophyta</taxon>
        <taxon>Embryophyta</taxon>
        <taxon>Tracheophyta</taxon>
        <taxon>Spermatophyta</taxon>
        <taxon>Magnoliopsida</taxon>
        <taxon>eudicotyledons</taxon>
        <taxon>Gunneridae</taxon>
        <taxon>Pentapetalae</taxon>
        <taxon>rosids</taxon>
        <taxon>fabids</taxon>
        <taxon>Fabales</taxon>
        <taxon>Fabaceae</taxon>
        <taxon>Papilionoideae</taxon>
        <taxon>50 kb inversion clade</taxon>
        <taxon>genistoids sensu lato</taxon>
        <taxon>core genistoids</taxon>
        <taxon>Genisteae</taxon>
        <taxon>Lupinus</taxon>
    </lineage>
</organism>
<dbReference type="InterPro" id="IPR013083">
    <property type="entry name" value="Znf_RING/FYVE/PHD"/>
</dbReference>
<keyword evidence="4" id="KW-0732">Signal</keyword>
<sequence>MLILRIPPMFSFLVSLSLNNVIAVLIADFHSLPSSQYRQDLDFESMAMNCTCPYYSALCKFLRTLATHTVNSGTKIQDCSLPVLVEYKMAEKLVMHVKADILQGDAMGDWLQKNSDLLQNSSVVLMNCLQLFENVVNEFFDEVTRGRSRASDLPMEYDGAYLQMRMAYSPVAHLFLFLVQWTHCHLAGALGLIRILIYKVYADGTTTVSIQERRASIREFYAVIYPSLMQLQKGVTDKEDNKQKAVCMERYRRRDDEDHRQYSNIDIEREDECGICMEMNSKIVLPNCNHGMCLKCYWEWRDNVKGHA</sequence>
<dbReference type="Proteomes" id="UP000188354">
    <property type="component" value="Chromosome LG06"/>
</dbReference>
<dbReference type="Gene3D" id="3.30.40.10">
    <property type="entry name" value="Zinc/RING finger domain, C3HC4 (zinc finger)"/>
    <property type="match status" value="1"/>
</dbReference>
<evidence type="ECO:0000256" key="2">
    <source>
        <dbReference type="ARBA" id="ARBA00022771"/>
    </source>
</evidence>
<dbReference type="STRING" id="3871.A0A1J7I8I0"/>
<dbReference type="EMBL" id="CM007366">
    <property type="protein sequence ID" value="OIW10413.1"/>
    <property type="molecule type" value="Genomic_DNA"/>
</dbReference>
<dbReference type="AlphaFoldDB" id="A0A1J7I8I0"/>
<dbReference type="GO" id="GO:0008270">
    <property type="term" value="F:zinc ion binding"/>
    <property type="evidence" value="ECO:0007669"/>
    <property type="project" value="UniProtKB-KW"/>
</dbReference>
<name>A0A1J7I8I0_LUPAN</name>
<keyword evidence="3" id="KW-0862">Zinc</keyword>
<evidence type="ECO:0000256" key="4">
    <source>
        <dbReference type="SAM" id="SignalP"/>
    </source>
</evidence>
<evidence type="ECO:0000313" key="6">
    <source>
        <dbReference type="Proteomes" id="UP000188354"/>
    </source>
</evidence>
<gene>
    <name evidence="5" type="ORF">TanjilG_05561</name>
</gene>
<feature type="chain" id="PRO_5013244507" evidence="4">
    <location>
        <begin position="24"/>
        <end position="308"/>
    </location>
</feature>
<feature type="signal peptide" evidence="4">
    <location>
        <begin position="1"/>
        <end position="23"/>
    </location>
</feature>
<evidence type="ECO:0000256" key="3">
    <source>
        <dbReference type="ARBA" id="ARBA00022833"/>
    </source>
</evidence>
<dbReference type="SUPFAM" id="SSF57850">
    <property type="entry name" value="RING/U-box"/>
    <property type="match status" value="1"/>
</dbReference>
<keyword evidence="1" id="KW-0479">Metal-binding</keyword>
<dbReference type="GO" id="GO:0016567">
    <property type="term" value="P:protein ubiquitination"/>
    <property type="evidence" value="ECO:0007669"/>
    <property type="project" value="TreeGrafter"/>
</dbReference>
<dbReference type="PANTHER" id="PTHR15315">
    <property type="entry name" value="RING FINGER PROTEIN 41, 151"/>
    <property type="match status" value="1"/>
</dbReference>
<protein>
    <submittedName>
        <fullName evidence="5">Uncharacterized protein</fullName>
    </submittedName>
</protein>
<reference evidence="5 6" key="1">
    <citation type="journal article" date="2017" name="Plant Biotechnol. J.">
        <title>A comprehensive draft genome sequence for lupin (Lupinus angustifolius), an emerging health food: insights into plant-microbe interactions and legume evolution.</title>
        <authorList>
            <person name="Hane J.K."/>
            <person name="Ming Y."/>
            <person name="Kamphuis L.G."/>
            <person name="Nelson M.N."/>
            <person name="Garg G."/>
            <person name="Atkins C.A."/>
            <person name="Bayer P.E."/>
            <person name="Bravo A."/>
            <person name="Bringans S."/>
            <person name="Cannon S."/>
            <person name="Edwards D."/>
            <person name="Foley R."/>
            <person name="Gao L.L."/>
            <person name="Harrison M.J."/>
            <person name="Huang W."/>
            <person name="Hurgobin B."/>
            <person name="Li S."/>
            <person name="Liu C.W."/>
            <person name="McGrath A."/>
            <person name="Morahan G."/>
            <person name="Murray J."/>
            <person name="Weller J."/>
            <person name="Jian J."/>
            <person name="Singh K.B."/>
        </authorList>
    </citation>
    <scope>NUCLEOTIDE SEQUENCE [LARGE SCALE GENOMIC DNA]</scope>
    <source>
        <strain evidence="6">cv. Tanjil</strain>
        <tissue evidence="5">Whole plant</tissue>
    </source>
</reference>
<dbReference type="GO" id="GO:0061630">
    <property type="term" value="F:ubiquitin protein ligase activity"/>
    <property type="evidence" value="ECO:0007669"/>
    <property type="project" value="TreeGrafter"/>
</dbReference>
<keyword evidence="2" id="KW-0863">Zinc-finger</keyword>
<dbReference type="InterPro" id="IPR017907">
    <property type="entry name" value="Znf_RING_CS"/>
</dbReference>
<dbReference type="PANTHER" id="PTHR15315:SF102">
    <property type="entry name" value="RING-TYPE DOMAIN-CONTAINING PROTEIN"/>
    <property type="match status" value="1"/>
</dbReference>
<dbReference type="Gramene" id="OIW10413">
    <property type="protein sequence ID" value="OIW10413"/>
    <property type="gene ID" value="TanjilG_05561"/>
</dbReference>
<keyword evidence="6" id="KW-1185">Reference proteome</keyword>
<evidence type="ECO:0000313" key="5">
    <source>
        <dbReference type="EMBL" id="OIW10413.1"/>
    </source>
</evidence>
<dbReference type="PROSITE" id="PS00518">
    <property type="entry name" value="ZF_RING_1"/>
    <property type="match status" value="1"/>
</dbReference>
<proteinExistence type="predicted"/>
<accession>A0A1J7I8I0</accession>
<evidence type="ECO:0000256" key="1">
    <source>
        <dbReference type="ARBA" id="ARBA00022723"/>
    </source>
</evidence>